<dbReference type="PANTHER" id="PTHR46310:SF7">
    <property type="entry name" value="AMIDASE 1"/>
    <property type="match status" value="1"/>
</dbReference>
<organism evidence="3 4">
    <name type="scientific">Lachnellula suecica</name>
    <dbReference type="NCBI Taxonomy" id="602035"/>
    <lineage>
        <taxon>Eukaryota</taxon>
        <taxon>Fungi</taxon>
        <taxon>Dikarya</taxon>
        <taxon>Ascomycota</taxon>
        <taxon>Pezizomycotina</taxon>
        <taxon>Leotiomycetes</taxon>
        <taxon>Helotiales</taxon>
        <taxon>Lachnaceae</taxon>
        <taxon>Lachnellula</taxon>
    </lineage>
</organism>
<dbReference type="OrthoDB" id="5423360at2759"/>
<evidence type="ECO:0000259" key="2">
    <source>
        <dbReference type="Pfam" id="PF26053"/>
    </source>
</evidence>
<evidence type="ECO:0000313" key="4">
    <source>
        <dbReference type="Proteomes" id="UP000469558"/>
    </source>
</evidence>
<dbReference type="InterPro" id="IPR058329">
    <property type="entry name" value="Arp1_N"/>
</dbReference>
<dbReference type="Proteomes" id="UP000469558">
    <property type="component" value="Unassembled WGS sequence"/>
</dbReference>
<dbReference type="Pfam" id="PF01425">
    <property type="entry name" value="Amidase"/>
    <property type="match status" value="1"/>
</dbReference>
<accession>A0A8T9CJF0</accession>
<dbReference type="SUPFAM" id="SSF75304">
    <property type="entry name" value="Amidase signature (AS) enzymes"/>
    <property type="match status" value="1"/>
</dbReference>
<sequence>MQPGGMLACAGHAHRAPGRIRAEDEQPGVFEHPDKVSLFKVQTSDCMLKRTFAALPTTMKWFWDTTHALPKPASPSDTSRNWSHGTLDAGRDALFEAAKARYVAVCENYVHVPSLDREFSLATVFTLPQSHKLHEVTATWVRDQVATYISLDDVFNEQFMATVIFHSSDQDVDVKVTDEARVYLDEHGTEEVICTSVPQLKPGPYALVGKQLRDVWKLVDDFNGTCMSSLKPKQNVDGDFEPLMVLSSDNRFSTFALPSRIKTQAESDSLFAGMRVLVKDNIHLKGVKTSVGNRAFYETYSPQPASAECIQKLIAGSAVILGKTKMNYLATWEEPVQYIDYQAPWNPRADHYQSPGGSSSGSAAAIATYEWLDIAIGTDTWGSVTRPALWCGCYGLRPTFGAVSAHGIEPCCQRVFDTAGILARDLKKCRDFAAEWLLSDVLQKTPKPFNLVIFPVDFWKVIDSEQAAIGREFAQSAATHLKVDYQEISFEELWLKTSPEDAKGCTLSEFIDWAADVQDYDAYHNCDDFREKYRELTGHAPYVSPPNQKAW</sequence>
<dbReference type="AlphaFoldDB" id="A0A8T9CJF0"/>
<gene>
    <name evidence="3" type="primary">AMI1</name>
    <name evidence="3" type="ORF">LSUE1_G001733</name>
</gene>
<evidence type="ECO:0000313" key="3">
    <source>
        <dbReference type="EMBL" id="TVY83904.1"/>
    </source>
</evidence>
<evidence type="ECO:0000259" key="1">
    <source>
        <dbReference type="Pfam" id="PF01425"/>
    </source>
</evidence>
<feature type="domain" description="Amidase" evidence="1">
    <location>
        <begin position="257"/>
        <end position="445"/>
    </location>
</feature>
<reference evidence="3 4" key="1">
    <citation type="submission" date="2018-05" db="EMBL/GenBank/DDBJ databases">
        <title>Genome sequencing and assembly of the regulated plant pathogen Lachnellula willkommii and related sister species for the development of diagnostic species identification markers.</title>
        <authorList>
            <person name="Giroux E."/>
            <person name="Bilodeau G."/>
        </authorList>
    </citation>
    <scope>NUCLEOTIDE SEQUENCE [LARGE SCALE GENOMIC DNA]</scope>
    <source>
        <strain evidence="3 4">CBS 268.59</strain>
    </source>
</reference>
<dbReference type="Pfam" id="PF26053">
    <property type="entry name" value="DUF8016"/>
    <property type="match status" value="1"/>
</dbReference>
<feature type="domain" description="Scytalone dehydratase-like protein Arp1 N-terminal" evidence="2">
    <location>
        <begin position="135"/>
        <end position="196"/>
    </location>
</feature>
<dbReference type="EMBL" id="QGMK01000140">
    <property type="protein sequence ID" value="TVY83904.1"/>
    <property type="molecule type" value="Genomic_DNA"/>
</dbReference>
<name>A0A8T9CJF0_9HELO</name>
<proteinExistence type="predicted"/>
<dbReference type="Gene3D" id="3.90.1300.10">
    <property type="entry name" value="Amidase signature (AS) domain"/>
    <property type="match status" value="1"/>
</dbReference>
<protein>
    <submittedName>
        <fullName evidence="3">Amidase</fullName>
    </submittedName>
</protein>
<dbReference type="PANTHER" id="PTHR46310">
    <property type="entry name" value="AMIDASE 1"/>
    <property type="match status" value="1"/>
</dbReference>
<comment type="caution">
    <text evidence="3">The sequence shown here is derived from an EMBL/GenBank/DDBJ whole genome shotgun (WGS) entry which is preliminary data.</text>
</comment>
<dbReference type="InterPro" id="IPR036928">
    <property type="entry name" value="AS_sf"/>
</dbReference>
<dbReference type="InterPro" id="IPR023631">
    <property type="entry name" value="Amidase_dom"/>
</dbReference>
<keyword evidence="4" id="KW-1185">Reference proteome</keyword>